<evidence type="ECO:0000256" key="1">
    <source>
        <dbReference type="SAM" id="Phobius"/>
    </source>
</evidence>
<dbReference type="Gene3D" id="1.10.238.10">
    <property type="entry name" value="EF-hand"/>
    <property type="match status" value="2"/>
</dbReference>
<sequence length="281" mass="31733">MADQRRSKKTDKIEVRLAPETKQAFHETCEQRGESASGVIRRLIEEYVARFHQPMIARPIEAVRRTPWWVRGGGLAALIAGALSVAALPSKAEPEPRWAEYFAHKDTNGDGVLGPEDFLNSESRTMFLEEVRRDLPQETYERVRASSEESARASARHFIARYDTNEDGIATKAEYQASQETLFLTLFDEIDADGDRAIRLEEALNPPVGRGRDHVGGYWGRGPKNKEIPAAEAQTRKAWLHGKADAPTPMQAELIRARFAVYDRDGNGVVNWREYWRGIAD</sequence>
<evidence type="ECO:0000313" key="4">
    <source>
        <dbReference type="Proteomes" id="UP000027446"/>
    </source>
</evidence>
<feature type="transmembrane region" description="Helical" evidence="1">
    <location>
        <begin position="68"/>
        <end position="88"/>
    </location>
</feature>
<dbReference type="STRING" id="1280949.HAD_00350"/>
<keyword evidence="1" id="KW-1133">Transmembrane helix</keyword>
<dbReference type="PATRIC" id="fig|1280949.3.peg.72"/>
<feature type="domain" description="EF-hand" evidence="2">
    <location>
        <begin position="255"/>
        <end position="277"/>
    </location>
</feature>
<dbReference type="RefSeq" id="WP_035568585.1">
    <property type="nucleotide sequence ID" value="NZ_ARYH01000001.1"/>
</dbReference>
<dbReference type="SUPFAM" id="SSF47473">
    <property type="entry name" value="EF-hand"/>
    <property type="match status" value="1"/>
</dbReference>
<keyword evidence="4" id="KW-1185">Reference proteome</keyword>
<proteinExistence type="predicted"/>
<dbReference type="PROSITE" id="PS00018">
    <property type="entry name" value="EF_HAND_1"/>
    <property type="match status" value="2"/>
</dbReference>
<accession>A0A069E2H0</accession>
<dbReference type="EMBL" id="ARYH01000001">
    <property type="protein sequence ID" value="KCZ84083.1"/>
    <property type="molecule type" value="Genomic_DNA"/>
</dbReference>
<dbReference type="OrthoDB" id="7631128at2"/>
<comment type="caution">
    <text evidence="3">The sequence shown here is derived from an EMBL/GenBank/DDBJ whole genome shotgun (WGS) entry which is preliminary data.</text>
</comment>
<name>A0A069E2H0_9PROT</name>
<dbReference type="AlphaFoldDB" id="A0A069E2H0"/>
<dbReference type="GO" id="GO:0005509">
    <property type="term" value="F:calcium ion binding"/>
    <property type="evidence" value="ECO:0007669"/>
    <property type="project" value="InterPro"/>
</dbReference>
<dbReference type="eggNOG" id="ENOG5031931">
    <property type="taxonomic scope" value="Bacteria"/>
</dbReference>
<gene>
    <name evidence="3" type="ORF">HAD_00350</name>
</gene>
<protein>
    <submittedName>
        <fullName evidence="3">Calcium-binding EF-hand-containing protein</fullName>
    </submittedName>
</protein>
<organism evidence="3 4">
    <name type="scientific">Hyphomonas adhaerens MHS-3</name>
    <dbReference type="NCBI Taxonomy" id="1280949"/>
    <lineage>
        <taxon>Bacteria</taxon>
        <taxon>Pseudomonadati</taxon>
        <taxon>Pseudomonadota</taxon>
        <taxon>Alphaproteobacteria</taxon>
        <taxon>Hyphomonadales</taxon>
        <taxon>Hyphomonadaceae</taxon>
        <taxon>Hyphomonas</taxon>
    </lineage>
</organism>
<evidence type="ECO:0000313" key="3">
    <source>
        <dbReference type="EMBL" id="KCZ84083.1"/>
    </source>
</evidence>
<evidence type="ECO:0000259" key="2">
    <source>
        <dbReference type="Pfam" id="PF13202"/>
    </source>
</evidence>
<dbReference type="Pfam" id="PF13202">
    <property type="entry name" value="EF-hand_5"/>
    <property type="match status" value="1"/>
</dbReference>
<dbReference type="InterPro" id="IPR011992">
    <property type="entry name" value="EF-hand-dom_pair"/>
</dbReference>
<dbReference type="InterPro" id="IPR002048">
    <property type="entry name" value="EF_hand_dom"/>
</dbReference>
<dbReference type="Proteomes" id="UP000027446">
    <property type="component" value="Unassembled WGS sequence"/>
</dbReference>
<keyword evidence="1" id="KW-0472">Membrane</keyword>
<dbReference type="InterPro" id="IPR018247">
    <property type="entry name" value="EF_Hand_1_Ca_BS"/>
</dbReference>
<keyword evidence="1" id="KW-0812">Transmembrane</keyword>
<reference evidence="3 4" key="1">
    <citation type="journal article" date="2014" name="Antonie Van Leeuwenhoek">
        <title>Hyphomonas beringensis sp. nov. and Hyphomonas chukchiensis sp. nov., isolated from surface seawater of the Bering Sea and Chukchi Sea.</title>
        <authorList>
            <person name="Li C."/>
            <person name="Lai Q."/>
            <person name="Li G."/>
            <person name="Dong C."/>
            <person name="Wang J."/>
            <person name="Liao Y."/>
            <person name="Shao Z."/>
        </authorList>
    </citation>
    <scope>NUCLEOTIDE SEQUENCE [LARGE SCALE GENOMIC DNA]</scope>
    <source>
        <strain evidence="3 4">MHS-3</strain>
    </source>
</reference>